<dbReference type="Gene3D" id="3.50.50.60">
    <property type="entry name" value="FAD/NAD(P)-binding domain"/>
    <property type="match status" value="1"/>
</dbReference>
<feature type="domain" description="FAD-binding" evidence="6">
    <location>
        <begin position="312"/>
        <end position="355"/>
    </location>
</feature>
<sequence length="439" mass="48754">MTDKKPIRVSIIGAGPGGLVLAQILRQDPRFSVAVYERGVRDGSGISSLAGFRILVPPSILEDLRSQLPASVATLIDDAIGVPQAQGNRVAFMDEQCRLICRLDVQQSRDMCSVSRWKLREALLHGAEDIVKFGKEFSSYEQLDGESGDVKVRFADGDEIECDILVGADGAGSKVRKLLLPNSQRSASGLTVVYFKAPFTPETEAMIPWKSGCVAITPRRSMVVAYYKDRQRPYGPYDLENIDPAHSFLMFGLGCYTNEFVNRSKHPDKMTPEELKDECLARAKNWNPLLRALIALSVPSSVFLSHVKTQDPIEPWESGRVTLLGDAAHSMTPYLGKGASSAIIDAMSLAKALKSEPKPGQGDFLKAQLSIYEEAMLKHGFEAARQSMTAQKFTFNAGDTPWKCWWRNLALKAWDWWMSHPPAINEDFPVSYSEMKKYV</sequence>
<protein>
    <submittedName>
        <fullName evidence="7">FAD NAD(P)-binding domain-containing protein</fullName>
    </submittedName>
</protein>
<reference evidence="7 8" key="1">
    <citation type="submission" date="2020-05" db="EMBL/GenBank/DDBJ databases">
        <title>Identification and distribution of gene clusters putatively required for synthesis of sphingolipid metabolism inhibitors in phylogenetically diverse species of the filamentous fungus Fusarium.</title>
        <authorList>
            <person name="Kim H.-S."/>
            <person name="Busman M."/>
            <person name="Brown D.W."/>
            <person name="Divon H."/>
            <person name="Uhlig S."/>
            <person name="Proctor R.H."/>
        </authorList>
    </citation>
    <scope>NUCLEOTIDE SEQUENCE [LARGE SCALE GENOMIC DNA]</scope>
    <source>
        <strain evidence="7 8">NRRL 25311</strain>
    </source>
</reference>
<evidence type="ECO:0000256" key="4">
    <source>
        <dbReference type="ARBA" id="ARBA00023002"/>
    </source>
</evidence>
<organism evidence="7 8">
    <name type="scientific">Fusarium denticulatum</name>
    <dbReference type="NCBI Taxonomy" id="48507"/>
    <lineage>
        <taxon>Eukaryota</taxon>
        <taxon>Fungi</taxon>
        <taxon>Dikarya</taxon>
        <taxon>Ascomycota</taxon>
        <taxon>Pezizomycotina</taxon>
        <taxon>Sordariomycetes</taxon>
        <taxon>Hypocreomycetidae</taxon>
        <taxon>Hypocreales</taxon>
        <taxon>Nectriaceae</taxon>
        <taxon>Fusarium</taxon>
        <taxon>Fusarium fujikuroi species complex</taxon>
    </lineage>
</organism>
<dbReference type="Pfam" id="PF01494">
    <property type="entry name" value="FAD_binding_3"/>
    <property type="match status" value="2"/>
</dbReference>
<gene>
    <name evidence="7" type="ORF">FDENT_11659</name>
</gene>
<dbReference type="PANTHER" id="PTHR47178">
    <property type="entry name" value="MONOOXYGENASE, FAD-BINDING"/>
    <property type="match status" value="1"/>
</dbReference>
<evidence type="ECO:0000256" key="5">
    <source>
        <dbReference type="ARBA" id="ARBA00023033"/>
    </source>
</evidence>
<dbReference type="InterPro" id="IPR002938">
    <property type="entry name" value="FAD-bd"/>
</dbReference>
<feature type="domain" description="FAD-binding" evidence="6">
    <location>
        <begin position="103"/>
        <end position="221"/>
    </location>
</feature>
<evidence type="ECO:0000256" key="3">
    <source>
        <dbReference type="ARBA" id="ARBA00022827"/>
    </source>
</evidence>
<dbReference type="SUPFAM" id="SSF51905">
    <property type="entry name" value="FAD/NAD(P)-binding domain"/>
    <property type="match status" value="1"/>
</dbReference>
<evidence type="ECO:0000256" key="2">
    <source>
        <dbReference type="ARBA" id="ARBA00022630"/>
    </source>
</evidence>
<evidence type="ECO:0000259" key="6">
    <source>
        <dbReference type="Pfam" id="PF01494"/>
    </source>
</evidence>
<evidence type="ECO:0000313" key="8">
    <source>
        <dbReference type="Proteomes" id="UP000562682"/>
    </source>
</evidence>
<dbReference type="PRINTS" id="PR00420">
    <property type="entry name" value="RNGMNOXGNASE"/>
</dbReference>
<comment type="caution">
    <text evidence="7">The sequence shown here is derived from an EMBL/GenBank/DDBJ whole genome shotgun (WGS) entry which is preliminary data.</text>
</comment>
<dbReference type="EMBL" id="JAAOAK010000381">
    <property type="protein sequence ID" value="KAF5669063.1"/>
    <property type="molecule type" value="Genomic_DNA"/>
</dbReference>
<comment type="cofactor">
    <cofactor evidence="1">
        <name>FAD</name>
        <dbReference type="ChEBI" id="CHEBI:57692"/>
    </cofactor>
</comment>
<proteinExistence type="predicted"/>
<dbReference type="GO" id="GO:0071949">
    <property type="term" value="F:FAD binding"/>
    <property type="evidence" value="ECO:0007669"/>
    <property type="project" value="InterPro"/>
</dbReference>
<keyword evidence="3" id="KW-0274">FAD</keyword>
<dbReference type="AlphaFoldDB" id="A0A8H5WSW3"/>
<name>A0A8H5WSW3_9HYPO</name>
<dbReference type="GO" id="GO:0004497">
    <property type="term" value="F:monooxygenase activity"/>
    <property type="evidence" value="ECO:0007669"/>
    <property type="project" value="UniProtKB-KW"/>
</dbReference>
<dbReference type="PANTHER" id="PTHR47178:SF5">
    <property type="entry name" value="FAD-BINDING DOMAIN-CONTAINING PROTEIN"/>
    <property type="match status" value="1"/>
</dbReference>
<keyword evidence="4" id="KW-0560">Oxidoreductase</keyword>
<evidence type="ECO:0000256" key="1">
    <source>
        <dbReference type="ARBA" id="ARBA00001974"/>
    </source>
</evidence>
<accession>A0A8H5WSW3</accession>
<keyword evidence="8" id="KW-1185">Reference proteome</keyword>
<keyword evidence="5" id="KW-0503">Monooxygenase</keyword>
<dbReference type="Pfam" id="PF13450">
    <property type="entry name" value="NAD_binding_8"/>
    <property type="match status" value="1"/>
</dbReference>
<dbReference type="InterPro" id="IPR036188">
    <property type="entry name" value="FAD/NAD-bd_sf"/>
</dbReference>
<dbReference type="Proteomes" id="UP000562682">
    <property type="component" value="Unassembled WGS sequence"/>
</dbReference>
<evidence type="ECO:0000313" key="7">
    <source>
        <dbReference type="EMBL" id="KAF5669063.1"/>
    </source>
</evidence>
<keyword evidence="2" id="KW-0285">Flavoprotein</keyword>